<dbReference type="SMART" id="SM00700">
    <property type="entry name" value="JHBP"/>
    <property type="match status" value="1"/>
</dbReference>
<name>A0AA38I4X2_9CUCU</name>
<protein>
    <recommendedName>
        <fullName evidence="7">Protein takeout</fullName>
    </recommendedName>
</protein>
<evidence type="ECO:0008006" key="7">
    <source>
        <dbReference type="Google" id="ProtNLM"/>
    </source>
</evidence>
<evidence type="ECO:0000256" key="1">
    <source>
        <dbReference type="ARBA" id="ARBA00022729"/>
    </source>
</evidence>
<evidence type="ECO:0000256" key="2">
    <source>
        <dbReference type="ARBA" id="ARBA00023108"/>
    </source>
</evidence>
<keyword evidence="1 4" id="KW-0732">Signal</keyword>
<dbReference type="FunFam" id="3.15.10.30:FF:000001">
    <property type="entry name" value="Takeout-like protein 1"/>
    <property type="match status" value="1"/>
</dbReference>
<comment type="similarity">
    <text evidence="3">Belongs to the TO family.</text>
</comment>
<dbReference type="PANTHER" id="PTHR11008:SF32">
    <property type="entry name" value="CIRCADIAN CLOCK-CONTROLLED PROTEIN DAYWAKE-RELATED"/>
    <property type="match status" value="1"/>
</dbReference>
<comment type="caution">
    <text evidence="5">The sequence shown here is derived from an EMBL/GenBank/DDBJ whole genome shotgun (WGS) entry which is preliminary data.</text>
</comment>
<dbReference type="PANTHER" id="PTHR11008">
    <property type="entry name" value="PROTEIN TAKEOUT-LIKE PROTEIN"/>
    <property type="match status" value="1"/>
</dbReference>
<dbReference type="AlphaFoldDB" id="A0AA38I4X2"/>
<gene>
    <name evidence="5" type="ORF">Zmor_017289</name>
</gene>
<evidence type="ECO:0000256" key="4">
    <source>
        <dbReference type="SAM" id="SignalP"/>
    </source>
</evidence>
<organism evidence="5 6">
    <name type="scientific">Zophobas morio</name>
    <dbReference type="NCBI Taxonomy" id="2755281"/>
    <lineage>
        <taxon>Eukaryota</taxon>
        <taxon>Metazoa</taxon>
        <taxon>Ecdysozoa</taxon>
        <taxon>Arthropoda</taxon>
        <taxon>Hexapoda</taxon>
        <taxon>Insecta</taxon>
        <taxon>Pterygota</taxon>
        <taxon>Neoptera</taxon>
        <taxon>Endopterygota</taxon>
        <taxon>Coleoptera</taxon>
        <taxon>Polyphaga</taxon>
        <taxon>Cucujiformia</taxon>
        <taxon>Tenebrionidae</taxon>
        <taxon>Zophobas</taxon>
    </lineage>
</organism>
<dbReference type="EMBL" id="JALNTZ010000005">
    <property type="protein sequence ID" value="KAJ3651238.1"/>
    <property type="molecule type" value="Genomic_DNA"/>
</dbReference>
<dbReference type="GO" id="GO:0005615">
    <property type="term" value="C:extracellular space"/>
    <property type="evidence" value="ECO:0007669"/>
    <property type="project" value="TreeGrafter"/>
</dbReference>
<feature type="chain" id="PRO_5041331087" description="Protein takeout" evidence="4">
    <location>
        <begin position="28"/>
        <end position="253"/>
    </location>
</feature>
<accession>A0AA38I4X2</accession>
<keyword evidence="6" id="KW-1185">Reference proteome</keyword>
<keyword evidence="2" id="KW-0090">Biological rhythms</keyword>
<evidence type="ECO:0000313" key="6">
    <source>
        <dbReference type="Proteomes" id="UP001168821"/>
    </source>
</evidence>
<evidence type="ECO:0000256" key="3">
    <source>
        <dbReference type="ARBA" id="ARBA00060902"/>
    </source>
</evidence>
<dbReference type="InterPro" id="IPR010562">
    <property type="entry name" value="Haemolymph_juvenile_hormone-bd"/>
</dbReference>
<dbReference type="Proteomes" id="UP001168821">
    <property type="component" value="Unassembled WGS sequence"/>
</dbReference>
<evidence type="ECO:0000313" key="5">
    <source>
        <dbReference type="EMBL" id="KAJ3651238.1"/>
    </source>
</evidence>
<reference evidence="5" key="1">
    <citation type="journal article" date="2023" name="G3 (Bethesda)">
        <title>Whole genome assemblies of Zophobas morio and Tenebrio molitor.</title>
        <authorList>
            <person name="Kaur S."/>
            <person name="Stinson S.A."/>
            <person name="diCenzo G.C."/>
        </authorList>
    </citation>
    <scope>NUCLEOTIDE SEQUENCE</scope>
    <source>
        <strain evidence="5">QUZm001</strain>
    </source>
</reference>
<feature type="signal peptide" evidence="4">
    <location>
        <begin position="1"/>
        <end position="27"/>
    </location>
</feature>
<dbReference type="Gene3D" id="3.15.10.30">
    <property type="entry name" value="Haemolymph juvenile hormone binding protein"/>
    <property type="match status" value="1"/>
</dbReference>
<proteinExistence type="inferred from homology"/>
<dbReference type="InterPro" id="IPR038606">
    <property type="entry name" value="To_sf"/>
</dbReference>
<dbReference type="GO" id="GO:0007623">
    <property type="term" value="P:circadian rhythm"/>
    <property type="evidence" value="ECO:0007669"/>
    <property type="project" value="UniProtKB-ARBA"/>
</dbReference>
<dbReference type="Pfam" id="PF06585">
    <property type="entry name" value="JHBP"/>
    <property type="match status" value="1"/>
</dbReference>
<sequence length="253" mass="29517">MIIFKNLILWLLSHLFSFHTPPSPTTSIFPPNFKRCHRRQADFNQCLIEAAGIGLRNLVIPFDSVGLPTLRTVRVDSLNVSKGKTVGFDQNYDNLVFHGFTNATFLRFDVNFENERIVTETLFPEVTMDFDYNFNGKILENPFFGKGHGVITFINLRFSFIFDLEQYQNMGQNYFRIVKSKLSMDTDLIKSHFDNLFDGHEEMKDKFNADINENWRSIFVDVRPKYEEIFGQVFTDVFSGFLERVPIVELFGE</sequence>